<proteinExistence type="predicted"/>
<dbReference type="RefSeq" id="WP_263600257.1">
    <property type="nucleotide sequence ID" value="NZ_CP107028.1"/>
</dbReference>
<evidence type="ECO:0000313" key="2">
    <source>
        <dbReference type="Proteomes" id="UP001163104"/>
    </source>
</evidence>
<sequence length="228" mass="25815">METKTTMGSTQKNYLLSEMVLFWSAFFYGKGAVALEDKQVARNLLDFSKAVLIGEGDFDFNNSNDVLSIPFNKQKSLYLSEVLKNEQISNYIEINSKKEQLSIHSHPILKTLKDQWYKDNSKIFSLILDPGLITLKSIIVCINLFGIRKLESISLPTSIDRDHLKTLSYCLEKHLKVPVTPSNNQMKITDIPKLVTSAVSDISALHSAELINYLTTKEKKLLTEGTLR</sequence>
<dbReference type="AlphaFoldDB" id="A0AA46PVW7"/>
<accession>A0AA46PVW7</accession>
<keyword evidence="1" id="KW-0614">Plasmid</keyword>
<protein>
    <submittedName>
        <fullName evidence="1">Uncharacterized protein</fullName>
    </submittedName>
</protein>
<dbReference type="Proteomes" id="UP001163104">
    <property type="component" value="Plasmid p1"/>
</dbReference>
<geneLocation type="plasmid" evidence="1 2">
    <name>p1</name>
</geneLocation>
<reference evidence="1" key="1">
    <citation type="submission" date="2022-10" db="EMBL/GenBank/DDBJ databases">
        <title>Mechanism of multi-heavy metal repair in Cytobacillus Firmus M7.</title>
        <authorList>
            <person name="Li X."/>
            <person name="Yu C."/>
        </authorList>
    </citation>
    <scope>NUCLEOTIDE SEQUENCE</scope>
    <source>
        <strain evidence="1">M7</strain>
        <plasmid evidence="1">p1</plasmid>
    </source>
</reference>
<evidence type="ECO:0000313" key="1">
    <source>
        <dbReference type="EMBL" id="UYG98187.1"/>
    </source>
</evidence>
<organism evidence="1 2">
    <name type="scientific">Cytobacillus firmus</name>
    <name type="common">Bacillus firmus</name>
    <dbReference type="NCBI Taxonomy" id="1399"/>
    <lineage>
        <taxon>Bacteria</taxon>
        <taxon>Bacillati</taxon>
        <taxon>Bacillota</taxon>
        <taxon>Bacilli</taxon>
        <taxon>Bacillales</taxon>
        <taxon>Bacillaceae</taxon>
        <taxon>Cytobacillus</taxon>
    </lineage>
</organism>
<name>A0AA46PVW7_CYTFI</name>
<gene>
    <name evidence="1" type="ORF">OD459_27305</name>
</gene>
<dbReference type="EMBL" id="CP107028">
    <property type="protein sequence ID" value="UYG98187.1"/>
    <property type="molecule type" value="Genomic_DNA"/>
</dbReference>